<reference evidence="2 3" key="1">
    <citation type="submission" date="2020-08" db="EMBL/GenBank/DDBJ databases">
        <title>Genomic Encyclopedia of Type Strains, Phase III (KMG-III): the genomes of soil and plant-associated and newly described type strains.</title>
        <authorList>
            <person name="Whitman W."/>
        </authorList>
    </citation>
    <scope>NUCLEOTIDE SEQUENCE [LARGE SCALE GENOMIC DNA]</scope>
    <source>
        <strain evidence="2 3">CECT 8712</strain>
    </source>
</reference>
<keyword evidence="1" id="KW-1133">Transmembrane helix</keyword>
<evidence type="ECO:0000313" key="2">
    <source>
        <dbReference type="EMBL" id="MBB6119220.1"/>
    </source>
</evidence>
<name>A0A841IM27_9ACTN</name>
<dbReference type="EMBL" id="JACHJO010000003">
    <property type="protein sequence ID" value="MBB6119220.1"/>
    <property type="molecule type" value="Genomic_DNA"/>
</dbReference>
<evidence type="ECO:0000256" key="1">
    <source>
        <dbReference type="SAM" id="Phobius"/>
    </source>
</evidence>
<evidence type="ECO:0000313" key="3">
    <source>
        <dbReference type="Proteomes" id="UP000536604"/>
    </source>
</evidence>
<protein>
    <submittedName>
        <fullName evidence="2">Uncharacterized protein (TIGR02611 family)</fullName>
    </submittedName>
</protein>
<feature type="transmembrane region" description="Helical" evidence="1">
    <location>
        <begin position="51"/>
        <end position="69"/>
    </location>
</feature>
<proteinExistence type="predicted"/>
<comment type="caution">
    <text evidence="2">The sequence shown here is derived from an EMBL/GenBank/DDBJ whole genome shotgun (WGS) entry which is preliminary data.</text>
</comment>
<keyword evidence="1" id="KW-0472">Membrane</keyword>
<keyword evidence="3" id="KW-1185">Reference proteome</keyword>
<dbReference type="Pfam" id="PF09656">
    <property type="entry name" value="PGPGW"/>
    <property type="match status" value="1"/>
</dbReference>
<keyword evidence="1" id="KW-0812">Transmembrane</keyword>
<dbReference type="InterPro" id="IPR019099">
    <property type="entry name" value="Uncharacterised_PGPGW_TM"/>
</dbReference>
<dbReference type="Proteomes" id="UP000536604">
    <property type="component" value="Unassembled WGS sequence"/>
</dbReference>
<dbReference type="AlphaFoldDB" id="A0A841IM27"/>
<feature type="transmembrane region" description="Helical" evidence="1">
    <location>
        <begin position="21"/>
        <end position="45"/>
    </location>
</feature>
<sequence>MWRRTRARLRLFRRYMHAHPVLRLPWVVLVGVVGVLIILAGLVMMVTPGPGVAAVILGLIVLSTEFPWARRVVSPARRWFRRAERYGQRLRTELLRRHRSRRALRRRTAPGTVD</sequence>
<gene>
    <name evidence="2" type="ORF">FHS13_001155</name>
</gene>
<accession>A0A841IM27</accession>
<organism evidence="2 3">
    <name type="scientific">Nocardiopsis algeriensis</name>
    <dbReference type="NCBI Taxonomy" id="1478215"/>
    <lineage>
        <taxon>Bacteria</taxon>
        <taxon>Bacillati</taxon>
        <taxon>Actinomycetota</taxon>
        <taxon>Actinomycetes</taxon>
        <taxon>Streptosporangiales</taxon>
        <taxon>Nocardiopsidaceae</taxon>
        <taxon>Nocardiopsis</taxon>
    </lineage>
</organism>